<dbReference type="PROSITE" id="PS51257">
    <property type="entry name" value="PROKAR_LIPOPROTEIN"/>
    <property type="match status" value="1"/>
</dbReference>
<reference evidence="1" key="1">
    <citation type="submission" date="2014-11" db="EMBL/GenBank/DDBJ databases">
        <authorList>
            <person name="Amaro Gonzalez C."/>
        </authorList>
    </citation>
    <scope>NUCLEOTIDE SEQUENCE</scope>
</reference>
<accession>A0A0E9SKR0</accession>
<reference evidence="1" key="2">
    <citation type="journal article" date="2015" name="Fish Shellfish Immunol.">
        <title>Early steps in the European eel (Anguilla anguilla)-Vibrio vulnificus interaction in the gills: Role of the RtxA13 toxin.</title>
        <authorList>
            <person name="Callol A."/>
            <person name="Pajuelo D."/>
            <person name="Ebbesson L."/>
            <person name="Teles M."/>
            <person name="MacKenzie S."/>
            <person name="Amaro C."/>
        </authorList>
    </citation>
    <scope>NUCLEOTIDE SEQUENCE</scope>
</reference>
<evidence type="ECO:0000313" key="1">
    <source>
        <dbReference type="EMBL" id="JAH41974.1"/>
    </source>
</evidence>
<dbReference type="AlphaFoldDB" id="A0A0E9SKR0"/>
<proteinExistence type="predicted"/>
<dbReference type="EMBL" id="GBXM01066603">
    <property type="protein sequence ID" value="JAH41974.1"/>
    <property type="molecule type" value="Transcribed_RNA"/>
</dbReference>
<name>A0A0E9SKR0_ANGAN</name>
<sequence>MKTSEQAAPLPVGGGCSHTHSPALFLICLS</sequence>
<protein>
    <submittedName>
        <fullName evidence="1">Uncharacterized protein</fullName>
    </submittedName>
</protein>
<organism evidence="1">
    <name type="scientific">Anguilla anguilla</name>
    <name type="common">European freshwater eel</name>
    <name type="synonym">Muraena anguilla</name>
    <dbReference type="NCBI Taxonomy" id="7936"/>
    <lineage>
        <taxon>Eukaryota</taxon>
        <taxon>Metazoa</taxon>
        <taxon>Chordata</taxon>
        <taxon>Craniata</taxon>
        <taxon>Vertebrata</taxon>
        <taxon>Euteleostomi</taxon>
        <taxon>Actinopterygii</taxon>
        <taxon>Neopterygii</taxon>
        <taxon>Teleostei</taxon>
        <taxon>Anguilliformes</taxon>
        <taxon>Anguillidae</taxon>
        <taxon>Anguilla</taxon>
    </lineage>
</organism>